<dbReference type="RefSeq" id="WP_188257683.1">
    <property type="nucleotide sequence ID" value="NZ_JABVCF010000020.1"/>
</dbReference>
<keyword evidence="2" id="KW-1185">Reference proteome</keyword>
<name>A0A942E808_9HYPH</name>
<gene>
    <name evidence="1" type="ORF">KEU06_26355</name>
</gene>
<dbReference type="Proteomes" id="UP000680348">
    <property type="component" value="Unassembled WGS sequence"/>
</dbReference>
<proteinExistence type="predicted"/>
<evidence type="ECO:0000313" key="2">
    <source>
        <dbReference type="Proteomes" id="UP000680348"/>
    </source>
</evidence>
<dbReference type="AlphaFoldDB" id="A0A942E808"/>
<comment type="caution">
    <text evidence="1">The sequence shown here is derived from an EMBL/GenBank/DDBJ whole genome shotgun (WGS) entry which is preliminary data.</text>
</comment>
<dbReference type="InterPro" id="IPR029055">
    <property type="entry name" value="Ntn_hydrolases_N"/>
</dbReference>
<dbReference type="EMBL" id="JAGWCR010000020">
    <property type="protein sequence ID" value="MBS3652125.1"/>
    <property type="molecule type" value="Genomic_DNA"/>
</dbReference>
<dbReference type="SUPFAM" id="SSF56235">
    <property type="entry name" value="N-terminal nucleophile aminohydrolases (Ntn hydrolases)"/>
    <property type="match status" value="1"/>
</dbReference>
<evidence type="ECO:0008006" key="3">
    <source>
        <dbReference type="Google" id="ProtNLM"/>
    </source>
</evidence>
<reference evidence="1" key="1">
    <citation type="submission" date="2021-04" db="EMBL/GenBank/DDBJ databases">
        <title>Pseudaminobacter soli sp. nov., isolated from paddy soil contaminated by heavy metals.</title>
        <authorList>
            <person name="Zhang K."/>
        </authorList>
    </citation>
    <scope>NUCLEOTIDE SEQUENCE</scope>
    <source>
        <strain evidence="1">19-2017</strain>
    </source>
</reference>
<protein>
    <recommendedName>
        <fullName evidence="3">Asparagine synthetase domain-containing protein</fullName>
    </recommendedName>
</protein>
<evidence type="ECO:0000313" key="1">
    <source>
        <dbReference type="EMBL" id="MBS3652125.1"/>
    </source>
</evidence>
<organism evidence="1 2">
    <name type="scientific">Pseudaminobacter soli</name>
    <name type="common">ex Zhang et al. 2022</name>
    <dbReference type="NCBI Taxonomy" id="2831468"/>
    <lineage>
        <taxon>Bacteria</taxon>
        <taxon>Pseudomonadati</taxon>
        <taxon>Pseudomonadota</taxon>
        <taxon>Alphaproteobacteria</taxon>
        <taxon>Hyphomicrobiales</taxon>
        <taxon>Phyllobacteriaceae</taxon>
        <taxon>Pseudaminobacter</taxon>
    </lineage>
</organism>
<accession>A0A942E808</accession>
<dbReference type="Gene3D" id="3.60.20.10">
    <property type="entry name" value="Glutamine Phosphoribosylpyrophosphate, subunit 1, domain 1"/>
    <property type="match status" value="1"/>
</dbReference>
<sequence>MPGMTFLGEPDPVLGWDGQHAYATDDVAAGRASPAHLDGIASAVQFLGRGGARIFRDRLGLGKLFWGRREDDTLIFAARPAHLVHAGYAFDDIMALPRGRIVTLNEHGRPVSDVKATSTEAKQTFEVSLAEIGAQIRQFLDSYLCAIAAACPGRRVYLCLSGGLDSSTVSTS</sequence>